<evidence type="ECO:0000313" key="1">
    <source>
        <dbReference type="EMBL" id="VAX16659.1"/>
    </source>
</evidence>
<protein>
    <submittedName>
        <fullName evidence="1">Uncharacterized protein</fullName>
    </submittedName>
</protein>
<name>A0A3B1BEW3_9ZZZZ</name>
<sequence>MRVRSVTAGILTVTLFLFGTTNSTMATDRNPFKFGYQKIETPPENKNTFKKLTTILVSQNIKIAIINGHPFNVGDHIDGAVITEITIESVTTMKDGSTKVHLLGVAE</sequence>
<dbReference type="AlphaFoldDB" id="A0A3B1BEW3"/>
<reference evidence="1" key="1">
    <citation type="submission" date="2018-06" db="EMBL/GenBank/DDBJ databases">
        <authorList>
            <person name="Zhirakovskaya E."/>
        </authorList>
    </citation>
    <scope>NUCLEOTIDE SEQUENCE</scope>
</reference>
<accession>A0A3B1BEW3</accession>
<gene>
    <name evidence="1" type="ORF">MNBD_NITROSPINAE01-1329</name>
</gene>
<proteinExistence type="predicted"/>
<dbReference type="EMBL" id="UOGC01000035">
    <property type="protein sequence ID" value="VAX16659.1"/>
    <property type="molecule type" value="Genomic_DNA"/>
</dbReference>
<organism evidence="1">
    <name type="scientific">hydrothermal vent metagenome</name>
    <dbReference type="NCBI Taxonomy" id="652676"/>
    <lineage>
        <taxon>unclassified sequences</taxon>
        <taxon>metagenomes</taxon>
        <taxon>ecological metagenomes</taxon>
    </lineage>
</organism>